<evidence type="ECO:0000256" key="1">
    <source>
        <dbReference type="SAM" id="MobiDB-lite"/>
    </source>
</evidence>
<dbReference type="PANTHER" id="PTHR36130">
    <property type="entry name" value="RIKEN CDNA 4933430I17 GENE"/>
    <property type="match status" value="1"/>
</dbReference>
<feature type="compositionally biased region" description="Basic and acidic residues" evidence="1">
    <location>
        <begin position="219"/>
        <end position="234"/>
    </location>
</feature>
<comment type="caution">
    <text evidence="2">The sequence shown here is derived from an EMBL/GenBank/DDBJ whole genome shotgun (WGS) entry which is preliminary data.</text>
</comment>
<keyword evidence="3" id="KW-1185">Reference proteome</keyword>
<dbReference type="Proteomes" id="UP001214576">
    <property type="component" value="Unassembled WGS sequence"/>
</dbReference>
<evidence type="ECO:0000313" key="2">
    <source>
        <dbReference type="EMBL" id="KAI4542556.1"/>
    </source>
</evidence>
<gene>
    <name evidence="2" type="ORF">MG293_007935</name>
</gene>
<organism evidence="2 3">
    <name type="scientific">Ovis ammon polii</name>
    <dbReference type="NCBI Taxonomy" id="230172"/>
    <lineage>
        <taxon>Eukaryota</taxon>
        <taxon>Metazoa</taxon>
        <taxon>Chordata</taxon>
        <taxon>Craniata</taxon>
        <taxon>Vertebrata</taxon>
        <taxon>Euteleostomi</taxon>
        <taxon>Mammalia</taxon>
        <taxon>Eutheria</taxon>
        <taxon>Laurasiatheria</taxon>
        <taxon>Artiodactyla</taxon>
        <taxon>Ruminantia</taxon>
        <taxon>Pecora</taxon>
        <taxon>Bovidae</taxon>
        <taxon>Caprinae</taxon>
        <taxon>Ovis</taxon>
    </lineage>
</organism>
<protein>
    <submittedName>
        <fullName evidence="2">Uncharacterized protein</fullName>
    </submittedName>
</protein>
<proteinExistence type="predicted"/>
<dbReference type="Pfam" id="PF15504">
    <property type="entry name" value="DUF4647"/>
    <property type="match status" value="2"/>
</dbReference>
<dbReference type="AlphaFoldDB" id="A0AAD4UAQ7"/>
<evidence type="ECO:0000313" key="3">
    <source>
        <dbReference type="Proteomes" id="UP001214576"/>
    </source>
</evidence>
<feature type="region of interest" description="Disordered" evidence="1">
    <location>
        <begin position="320"/>
        <end position="339"/>
    </location>
</feature>
<accession>A0AAD4UAQ7</accession>
<dbReference type="InterPro" id="IPR029134">
    <property type="entry name" value="DUF4647"/>
</dbReference>
<reference evidence="2" key="1">
    <citation type="submission" date="2022-03" db="EMBL/GenBank/DDBJ databases">
        <title>Genomic analyses of argali, domestic sheep and their hybrids provide insights into chromosomal evolution, heterosis and genetic basis of agronomic traits.</title>
        <authorList>
            <person name="Li M."/>
        </authorList>
    </citation>
    <scope>NUCLEOTIDE SEQUENCE</scope>
    <source>
        <strain evidence="2">CAU-MHL-2022a</strain>
        <tissue evidence="2">Skin</tissue>
    </source>
</reference>
<dbReference type="EMBL" id="JAKZEL010000007">
    <property type="protein sequence ID" value="KAI4542556.1"/>
    <property type="molecule type" value="Genomic_DNA"/>
</dbReference>
<sequence length="339" mass="39012">MDLPDKSQWDETTCDLAVCQHPQCWATIRRIERGHPRLLDSSSKSFVDAEDKLPVLTIVNIADSCFPAKRVIRRRHLPGFTFTKAHSLLSSKFDSKFQGRPWKDLPDRDLMNRTDRSPKLSVLNLNETKLPCPQDVGNMDVIWIPEKHVSLLLDKGKTILYPEIRTQLAMMRKKPPLEKSRPDSAISAKMYLSVHRLTLQKPALRYPEHLKKHCSNLKTDGRKTLRGQQSDKKRQQQQMKTRGPPSKQDSTERPQTNVAEKFLDSSRSKKSPELSQIEYTKKDIKTQMEILLEDRMRTPKSASSVSWNPELKLLRILQATDEEDEEIHPSGAQSEVSEV</sequence>
<dbReference type="PANTHER" id="PTHR36130:SF1">
    <property type="entry name" value="RIKEN CDNA 4933430I17 GENE"/>
    <property type="match status" value="1"/>
</dbReference>
<name>A0AAD4UAQ7_OVIAM</name>
<feature type="compositionally biased region" description="Basic and acidic residues" evidence="1">
    <location>
        <begin position="261"/>
        <end position="272"/>
    </location>
</feature>
<feature type="region of interest" description="Disordered" evidence="1">
    <location>
        <begin position="214"/>
        <end position="280"/>
    </location>
</feature>